<feature type="transmembrane region" description="Helical" evidence="1">
    <location>
        <begin position="78"/>
        <end position="98"/>
    </location>
</feature>
<proteinExistence type="predicted"/>
<feature type="domain" description="HPP transmembrane region" evidence="2">
    <location>
        <begin position="22"/>
        <end position="179"/>
    </location>
</feature>
<dbReference type="InterPro" id="IPR058581">
    <property type="entry name" value="TM_HPP"/>
</dbReference>
<keyword evidence="1" id="KW-1133">Transmembrane helix</keyword>
<organism evidence="3 4">
    <name type="scientific">Sulfurirhabdus autotrophica</name>
    <dbReference type="NCBI Taxonomy" id="1706046"/>
    <lineage>
        <taxon>Bacteria</taxon>
        <taxon>Pseudomonadati</taxon>
        <taxon>Pseudomonadota</taxon>
        <taxon>Betaproteobacteria</taxon>
        <taxon>Nitrosomonadales</taxon>
        <taxon>Sulfuricellaceae</taxon>
        <taxon>Sulfurirhabdus</taxon>
    </lineage>
</organism>
<dbReference type="PANTHER" id="PTHR33741:SF5">
    <property type="entry name" value="TRANSMEMBRANE PROTEIN DDB_G0269096-RELATED"/>
    <property type="match status" value="1"/>
</dbReference>
<dbReference type="InterPro" id="IPR007065">
    <property type="entry name" value="HPP"/>
</dbReference>
<keyword evidence="1" id="KW-0472">Membrane</keyword>
<evidence type="ECO:0000259" key="2">
    <source>
        <dbReference type="Pfam" id="PF04982"/>
    </source>
</evidence>
<feature type="transmembrane region" description="Helical" evidence="1">
    <location>
        <begin position="29"/>
        <end position="47"/>
    </location>
</feature>
<name>A0A4R3YEV9_9PROT</name>
<dbReference type="RefSeq" id="WP_223248396.1">
    <property type="nucleotide sequence ID" value="NZ_BHVT01000073.1"/>
</dbReference>
<accession>A0A4R3YEV9</accession>
<keyword evidence="4" id="KW-1185">Reference proteome</keyword>
<protein>
    <submittedName>
        <fullName evidence="3">HPP family protein</fullName>
    </submittedName>
</protein>
<comment type="caution">
    <text evidence="3">The sequence shown here is derived from an EMBL/GenBank/DDBJ whole genome shotgun (WGS) entry which is preliminary data.</text>
</comment>
<dbReference type="EMBL" id="SMCO01000001">
    <property type="protein sequence ID" value="TCV90646.1"/>
    <property type="molecule type" value="Genomic_DNA"/>
</dbReference>
<gene>
    <name evidence="3" type="ORF">EDC63_101620</name>
</gene>
<sequence>MKIVSTIMQRIWMQLRSHDPHPASHAEKLISTVGGFVGILLVLLVSGRILDFHGAALVVASMGASAVLLFATPHSPLSQPWSLLGGHLVSAFIGITCAKLLANPLYAGALAVALSIAAMHYLHCLHPPGGATSLVAVMGGEPIRALGYWFMVTPVLVNVLIILIVAVAANYPFRWRRYPEWLSVPVDVSKVACDAPSEKCMIAHSDLVYALSEMDSFIDVTEEDLLQIYHMAVRHTHSPVQTATV</sequence>
<evidence type="ECO:0000313" key="4">
    <source>
        <dbReference type="Proteomes" id="UP000295367"/>
    </source>
</evidence>
<feature type="transmembrane region" description="Helical" evidence="1">
    <location>
        <begin position="105"/>
        <end position="123"/>
    </location>
</feature>
<dbReference type="Pfam" id="PF04982">
    <property type="entry name" value="TM_HPP"/>
    <property type="match status" value="1"/>
</dbReference>
<feature type="transmembrane region" description="Helical" evidence="1">
    <location>
        <begin position="54"/>
        <end position="72"/>
    </location>
</feature>
<reference evidence="3 4" key="1">
    <citation type="submission" date="2019-03" db="EMBL/GenBank/DDBJ databases">
        <title>Genomic Encyclopedia of Type Strains, Phase IV (KMG-IV): sequencing the most valuable type-strain genomes for metagenomic binning, comparative biology and taxonomic classification.</title>
        <authorList>
            <person name="Goeker M."/>
        </authorList>
    </citation>
    <scope>NUCLEOTIDE SEQUENCE [LARGE SCALE GENOMIC DNA]</scope>
    <source>
        <strain evidence="3 4">DSM 100309</strain>
    </source>
</reference>
<evidence type="ECO:0000256" key="1">
    <source>
        <dbReference type="SAM" id="Phobius"/>
    </source>
</evidence>
<dbReference type="Proteomes" id="UP000295367">
    <property type="component" value="Unassembled WGS sequence"/>
</dbReference>
<evidence type="ECO:0000313" key="3">
    <source>
        <dbReference type="EMBL" id="TCV90646.1"/>
    </source>
</evidence>
<feature type="transmembrane region" description="Helical" evidence="1">
    <location>
        <begin position="148"/>
        <end position="169"/>
    </location>
</feature>
<dbReference type="PANTHER" id="PTHR33741">
    <property type="entry name" value="TRANSMEMBRANE PROTEIN DDB_G0269096-RELATED"/>
    <property type="match status" value="1"/>
</dbReference>
<keyword evidence="1" id="KW-0812">Transmembrane</keyword>
<dbReference type="AlphaFoldDB" id="A0A4R3YEV9"/>